<evidence type="ECO:0000256" key="1">
    <source>
        <dbReference type="SAM" id="SignalP"/>
    </source>
</evidence>
<protein>
    <submittedName>
        <fullName evidence="2">DUF922 domain-containing Zn-dependent protease</fullName>
    </submittedName>
</protein>
<dbReference type="GO" id="GO:0008233">
    <property type="term" value="F:peptidase activity"/>
    <property type="evidence" value="ECO:0007669"/>
    <property type="project" value="UniProtKB-KW"/>
</dbReference>
<keyword evidence="1" id="KW-0732">Signal</keyword>
<sequence length="206" mass="22425">MAATEFGALARPIVLALLLCSLPVVAQGDPTGEPVVVFKVEHYPVTGRTITEIQQSISERAPTRNGNTFYSGATVWSLGSTYDYVQLANGGCAISNPKVTVEISVSLPSLQDDPNRSPEVIREWTRFYTALRAHELLHAANGKRTAQTLLNRLSGVRTELPCDRLRVVVTDAGQALIKKLGQYDTQLDQQTNHGATQGALLDLQVR</sequence>
<organism evidence="2 3">
    <name type="scientific">Pseudomonas nitroreducens</name>
    <dbReference type="NCBI Taxonomy" id="46680"/>
    <lineage>
        <taxon>Bacteria</taxon>
        <taxon>Pseudomonadati</taxon>
        <taxon>Pseudomonadota</taxon>
        <taxon>Gammaproteobacteria</taxon>
        <taxon>Pseudomonadales</taxon>
        <taxon>Pseudomonadaceae</taxon>
        <taxon>Pseudomonas</taxon>
    </lineage>
</organism>
<feature type="chain" id="PRO_5026148466" evidence="1">
    <location>
        <begin position="27"/>
        <end position="206"/>
    </location>
</feature>
<dbReference type="GO" id="GO:0006508">
    <property type="term" value="P:proteolysis"/>
    <property type="evidence" value="ECO:0007669"/>
    <property type="project" value="UniProtKB-KW"/>
</dbReference>
<feature type="signal peptide" evidence="1">
    <location>
        <begin position="1"/>
        <end position="26"/>
    </location>
</feature>
<keyword evidence="2" id="KW-0378">Hydrolase</keyword>
<dbReference type="InterPro" id="IPR010321">
    <property type="entry name" value="DUF922"/>
</dbReference>
<reference evidence="2 3" key="1">
    <citation type="submission" date="2020-02" db="EMBL/GenBank/DDBJ databases">
        <title>Integrative conjugative elements (ICEs) and plasmids drive adaptation of Pseudomonas nitroreducens strain HBP1 to wastewater environment.</title>
        <authorList>
            <person name="Sentchilo V."/>
            <person name="Carraro N."/>
            <person name="Bertelli C."/>
            <person name="van der Meer J.R."/>
        </authorList>
    </citation>
    <scope>NUCLEOTIDE SEQUENCE [LARGE SCALE GENOMIC DNA]</scope>
    <source>
        <strain evidence="2 3">HBP1</strain>
        <plasmid evidence="3">ppnihbp1_1</plasmid>
    </source>
</reference>
<gene>
    <name evidence="2" type="ORF">G5B91_33945</name>
</gene>
<dbReference type="Pfam" id="PF06037">
    <property type="entry name" value="DUF922"/>
    <property type="match status" value="1"/>
</dbReference>
<name>A0A6G6J820_PSENT</name>
<evidence type="ECO:0000313" key="2">
    <source>
        <dbReference type="EMBL" id="QIE91353.1"/>
    </source>
</evidence>
<evidence type="ECO:0000313" key="3">
    <source>
        <dbReference type="Proteomes" id="UP000501063"/>
    </source>
</evidence>
<keyword evidence="2" id="KW-0614">Plasmid</keyword>
<geneLocation type="plasmid" evidence="3">
    <name>ppnihbp1_1</name>
</geneLocation>
<dbReference type="AlphaFoldDB" id="A0A6G6J820"/>
<keyword evidence="2" id="KW-0645">Protease</keyword>
<dbReference type="KEGG" id="pnt:G5B91_33945"/>
<accession>A0A6G6J820</accession>
<dbReference type="RefSeq" id="WP_024767843.1">
    <property type="nucleotide sequence ID" value="NZ_CP049142.1"/>
</dbReference>
<dbReference type="Proteomes" id="UP000501063">
    <property type="component" value="Plasmid pPniHBP1_1"/>
</dbReference>
<dbReference type="EMBL" id="CP049142">
    <property type="protein sequence ID" value="QIE91353.1"/>
    <property type="molecule type" value="Genomic_DNA"/>
</dbReference>
<proteinExistence type="predicted"/>